<accession>K5CBL6</accession>
<comment type="caution">
    <text evidence="1">The sequence shown here is derived from an EMBL/GenBank/DDBJ whole genome shotgun (WGS) entry which is preliminary data.</text>
</comment>
<organism evidence="1 2">
    <name type="scientific">Rhodopirellula baltica SH28</name>
    <dbReference type="NCBI Taxonomy" id="993517"/>
    <lineage>
        <taxon>Bacteria</taxon>
        <taxon>Pseudomonadati</taxon>
        <taxon>Planctomycetota</taxon>
        <taxon>Planctomycetia</taxon>
        <taxon>Pirellulales</taxon>
        <taxon>Pirellulaceae</taxon>
        <taxon>Rhodopirellula</taxon>
    </lineage>
</organism>
<proteinExistence type="predicted"/>
<reference evidence="1 2" key="1">
    <citation type="journal article" date="2013" name="Mar. Genomics">
        <title>Expression of sulfatases in Rhodopirellula baltica and the diversity of sulfatases in the genus Rhodopirellula.</title>
        <authorList>
            <person name="Wegner C.E."/>
            <person name="Richter-Heitmann T."/>
            <person name="Klindworth A."/>
            <person name="Klockow C."/>
            <person name="Richter M."/>
            <person name="Achstetter T."/>
            <person name="Glockner F.O."/>
            <person name="Harder J."/>
        </authorList>
    </citation>
    <scope>NUCLEOTIDE SEQUENCE [LARGE SCALE GENOMIC DNA]</scope>
    <source>
        <strain evidence="1 2">SH28</strain>
    </source>
</reference>
<sequence>MAAALDGLGSPSYIHSHKWAFDVRINRRLHCLEQEHGFAYPAVRLNETSKEASLLLND</sequence>
<dbReference type="EMBL" id="AMCW01000112">
    <property type="protein sequence ID" value="EKK00790.1"/>
    <property type="molecule type" value="Genomic_DNA"/>
</dbReference>
<dbReference type="PATRIC" id="fig|993517.3.peg.4148"/>
<name>K5CBL6_RHOBT</name>
<evidence type="ECO:0000313" key="1">
    <source>
        <dbReference type="EMBL" id="EKK00790.1"/>
    </source>
</evidence>
<dbReference type="Proteomes" id="UP000007993">
    <property type="component" value="Unassembled WGS sequence"/>
</dbReference>
<protein>
    <submittedName>
        <fullName evidence="1">Uncharacterized protein</fullName>
    </submittedName>
</protein>
<gene>
    <name evidence="1" type="ORF">RBSH_03817</name>
</gene>
<dbReference type="AlphaFoldDB" id="K5CBL6"/>
<evidence type="ECO:0000313" key="2">
    <source>
        <dbReference type="Proteomes" id="UP000007993"/>
    </source>
</evidence>